<evidence type="ECO:0000313" key="3">
    <source>
        <dbReference type="Proteomes" id="UP000639606"/>
    </source>
</evidence>
<reference evidence="2" key="2">
    <citation type="submission" date="2020-09" db="EMBL/GenBank/DDBJ databases">
        <authorList>
            <person name="Sun Q."/>
            <person name="Ohkuma M."/>
        </authorList>
    </citation>
    <scope>NUCLEOTIDE SEQUENCE</scope>
    <source>
        <strain evidence="2">JCM 3313</strain>
    </source>
</reference>
<protein>
    <submittedName>
        <fullName evidence="2">Uncharacterized protein</fullName>
    </submittedName>
</protein>
<proteinExistence type="predicted"/>
<name>A0A918AGM9_9PSEU</name>
<evidence type="ECO:0000256" key="1">
    <source>
        <dbReference type="SAM" id="Phobius"/>
    </source>
</evidence>
<dbReference type="Proteomes" id="UP000639606">
    <property type="component" value="Unassembled WGS sequence"/>
</dbReference>
<keyword evidence="1" id="KW-1133">Transmembrane helix</keyword>
<keyword evidence="1" id="KW-0812">Transmembrane</keyword>
<keyword evidence="3" id="KW-1185">Reference proteome</keyword>
<reference evidence="2" key="1">
    <citation type="journal article" date="2014" name="Int. J. Syst. Evol. Microbiol.">
        <title>Complete genome sequence of Corynebacterium casei LMG S-19264T (=DSM 44701T), isolated from a smear-ripened cheese.</title>
        <authorList>
            <consortium name="US DOE Joint Genome Institute (JGI-PGF)"/>
            <person name="Walter F."/>
            <person name="Albersmeier A."/>
            <person name="Kalinowski J."/>
            <person name="Ruckert C."/>
        </authorList>
    </citation>
    <scope>NUCLEOTIDE SEQUENCE</scope>
    <source>
        <strain evidence="2">JCM 3313</strain>
    </source>
</reference>
<gene>
    <name evidence="2" type="ORF">GCM10010185_05430</name>
</gene>
<dbReference type="AlphaFoldDB" id="A0A918AGM9"/>
<organism evidence="2 3">
    <name type="scientific">Saccharothrix coeruleofusca</name>
    <dbReference type="NCBI Taxonomy" id="33919"/>
    <lineage>
        <taxon>Bacteria</taxon>
        <taxon>Bacillati</taxon>
        <taxon>Actinomycetota</taxon>
        <taxon>Actinomycetes</taxon>
        <taxon>Pseudonocardiales</taxon>
        <taxon>Pseudonocardiaceae</taxon>
        <taxon>Saccharothrix</taxon>
    </lineage>
</organism>
<comment type="caution">
    <text evidence="2">The sequence shown here is derived from an EMBL/GenBank/DDBJ whole genome shotgun (WGS) entry which is preliminary data.</text>
</comment>
<accession>A0A918AGM9</accession>
<feature type="transmembrane region" description="Helical" evidence="1">
    <location>
        <begin position="6"/>
        <end position="24"/>
    </location>
</feature>
<keyword evidence="1" id="KW-0472">Membrane</keyword>
<dbReference type="EMBL" id="BMRG01000001">
    <property type="protein sequence ID" value="GGP37063.1"/>
    <property type="molecule type" value="Genomic_DNA"/>
</dbReference>
<sequence>MVYWLIALVVAISFMTLGGMVCYLHRSPGRHGNPDGAACTVGIARQQVVVATPGQWKSAQHESTARRSNFRVPQRVEAFVVDDTSLLVRPYVLHAQARREFLFARAA</sequence>
<evidence type="ECO:0000313" key="2">
    <source>
        <dbReference type="EMBL" id="GGP37063.1"/>
    </source>
</evidence>